<dbReference type="Gene3D" id="3.40.1580.10">
    <property type="entry name" value="SMI1/KNR4-like"/>
    <property type="match status" value="1"/>
</dbReference>
<dbReference type="InterPro" id="IPR018958">
    <property type="entry name" value="Knr4/Smi1-like_dom"/>
</dbReference>
<dbReference type="Proteomes" id="UP001165143">
    <property type="component" value="Unassembled WGS sequence"/>
</dbReference>
<dbReference type="EMBL" id="BSRX01000019">
    <property type="protein sequence ID" value="GLW55561.1"/>
    <property type="molecule type" value="Genomic_DNA"/>
</dbReference>
<dbReference type="Pfam" id="PF09346">
    <property type="entry name" value="SMI1_KNR4"/>
    <property type="match status" value="1"/>
</dbReference>
<dbReference type="OrthoDB" id="458118at2"/>
<reference evidence="2" key="1">
    <citation type="submission" date="2023-02" db="EMBL/GenBank/DDBJ databases">
        <title>Kitasatospora phosalacinea NBRC 14362.</title>
        <authorList>
            <person name="Ichikawa N."/>
            <person name="Sato H."/>
            <person name="Tonouchi N."/>
        </authorList>
    </citation>
    <scope>NUCLEOTIDE SEQUENCE</scope>
    <source>
        <strain evidence="2">NBRC 14362</strain>
    </source>
</reference>
<evidence type="ECO:0000259" key="1">
    <source>
        <dbReference type="SMART" id="SM00860"/>
    </source>
</evidence>
<dbReference type="AlphaFoldDB" id="A0A9W6PIP3"/>
<dbReference type="RefSeq" id="WP_033252757.1">
    <property type="nucleotide sequence ID" value="NZ_BSRX01000019.1"/>
</dbReference>
<gene>
    <name evidence="2" type="ORF">Kpho01_35720</name>
</gene>
<evidence type="ECO:0000313" key="3">
    <source>
        <dbReference type="Proteomes" id="UP001165143"/>
    </source>
</evidence>
<feature type="domain" description="Knr4/Smi1-like" evidence="1">
    <location>
        <begin position="46"/>
        <end position="114"/>
    </location>
</feature>
<comment type="caution">
    <text evidence="2">The sequence shown here is derived from an EMBL/GenBank/DDBJ whole genome shotgun (WGS) entry which is preliminary data.</text>
</comment>
<protein>
    <recommendedName>
        <fullName evidence="1">Knr4/Smi1-like domain-containing protein</fullName>
    </recommendedName>
</protein>
<dbReference type="InterPro" id="IPR037883">
    <property type="entry name" value="Knr4/Smi1-like_sf"/>
</dbReference>
<proteinExistence type="predicted"/>
<accession>A0A9W6PIP3</accession>
<evidence type="ECO:0000313" key="2">
    <source>
        <dbReference type="EMBL" id="GLW55561.1"/>
    </source>
</evidence>
<name>A0A9W6PIP3_9ACTN</name>
<dbReference type="SUPFAM" id="SSF160631">
    <property type="entry name" value="SMI1/KNR4-like"/>
    <property type="match status" value="1"/>
</dbReference>
<dbReference type="SMART" id="SM00860">
    <property type="entry name" value="SMI1_KNR4"/>
    <property type="match status" value="1"/>
</dbReference>
<organism evidence="2 3">
    <name type="scientific">Kitasatospora phosalacinea</name>
    <dbReference type="NCBI Taxonomy" id="2065"/>
    <lineage>
        <taxon>Bacteria</taxon>
        <taxon>Bacillati</taxon>
        <taxon>Actinomycetota</taxon>
        <taxon>Actinomycetes</taxon>
        <taxon>Kitasatosporales</taxon>
        <taxon>Streptomycetaceae</taxon>
        <taxon>Kitasatospora</taxon>
    </lineage>
</organism>
<sequence>MRVDRVQWREFLELLSAEWITVQRAGPSGRPLDPEVLRSGWLGFSPASAAEVAAAEARLGRPLPPSLREFLLVSNGWRDVGLFIERLAGTEELAWLRDTPDRSWIEAWQDLAADEALGDATGAAEARVLARSLRLSLAGDAAVMLLDPDDVDADGEWAAYWLASWSGLGPERHASFAALVHHLWRCLHGMRRPPGATRDHWDGEVERGRRAALAGELDTALALLEEAAAFGRPRATLLAVQLRALLHGWERELPGAFRGVRDRDVLLAEPLFSREFLPVLLRHEREAHHHSLLPLPELRESAPEPVRAAIAGYEAASAEPGFRLRFGPPEFDAAVHALVERLAAHRAAAREAQQRPAVPTAQGTVLMWSSLTEPVDGQRLPAPAREPRFPPEFAERAWTDLLAALPLWRPLDGNHLAPLSLLAEPLLAELLTPERARALLALPRG</sequence>